<name>A0A0W0YUY5_9GAMM</name>
<dbReference type="AlphaFoldDB" id="A0A0W0YUY5"/>
<dbReference type="Proteomes" id="UP000054703">
    <property type="component" value="Unassembled WGS sequence"/>
</dbReference>
<evidence type="ECO:0000313" key="1">
    <source>
        <dbReference type="EMBL" id="KTD60651.1"/>
    </source>
</evidence>
<dbReference type="EMBL" id="LNYU01000048">
    <property type="protein sequence ID" value="KTD60651.1"/>
    <property type="molecule type" value="Genomic_DNA"/>
</dbReference>
<accession>A0A0W0YUY5</accession>
<protein>
    <submittedName>
        <fullName evidence="1">Uncharacterized protein</fullName>
    </submittedName>
</protein>
<dbReference type="RefSeq" id="WP_058514216.1">
    <property type="nucleotide sequence ID" value="NZ_CAAAIH010000073.1"/>
</dbReference>
<dbReference type="OrthoDB" id="5648180at2"/>
<reference evidence="1 2" key="1">
    <citation type="submission" date="2015-11" db="EMBL/GenBank/DDBJ databases">
        <title>Genomic analysis of 38 Legionella species identifies large and diverse effector repertoires.</title>
        <authorList>
            <person name="Burstein D."/>
            <person name="Amaro F."/>
            <person name="Zusman T."/>
            <person name="Lifshitz Z."/>
            <person name="Cohen O."/>
            <person name="Gilbert J.A."/>
            <person name="Pupko T."/>
            <person name="Shuman H.A."/>
            <person name="Segal G."/>
        </authorList>
    </citation>
    <scope>NUCLEOTIDE SEQUENCE [LARGE SCALE GENOMIC DNA]</scope>
    <source>
        <strain evidence="1 2">SC-63-C7</strain>
    </source>
</reference>
<gene>
    <name evidence="1" type="ORF">Lsan_1942</name>
</gene>
<sequence>MYPNQEKSIAIEDVLDELAHFGYKKDENTLHPNHGEIKDLTHKMSRTIMRNVNGEVLQQLCNLHQMIKDEFINMPNKEIEWLMDGAPTARGSFINGASFKEFFNQDPSIITSSRLITAIDSVCSAIGYRVTNQHTAHSPSIPDENQNGFIMYQKVHEIFDGSLVPFIGETAYAMRDVDNVTDDSTKPDIYVVGVADDVSVVSDVEYEEQKLQEALDDKLYRANPDPTSEVRTWAAGAHDGNIPIRGHVSGTAPLSLSVIDKLYMRNQNNWIDNADHVRKLAGAVLIPSYERGDFHTVAETAAAVEYFLEARDKKEPQIYSPQRCLEIGLKCMSNAASGKVKELLENVSAHILSKTIDMPIIARPSIEEYISIIKHSTEANLLSKVMLKATNVIKLSCDESPQKMTALRELQQLLINKKGDFKSEPWAYAKAQKSIKNVAHEILKSDLESYINNRNTQKYSCVPLNALLERTIKSIKLDAANKLMELIDGNIDLELTRKNIHALKDGRLGKIYKEYLNILKINQPNLDANQTVSKYKKALSLFKEAREQKTVDELNSESLVSPKAR</sequence>
<proteinExistence type="predicted"/>
<organism evidence="1 2">
    <name type="scientific">Legionella santicrucis</name>
    <dbReference type="NCBI Taxonomy" id="45074"/>
    <lineage>
        <taxon>Bacteria</taxon>
        <taxon>Pseudomonadati</taxon>
        <taxon>Pseudomonadota</taxon>
        <taxon>Gammaproteobacteria</taxon>
        <taxon>Legionellales</taxon>
        <taxon>Legionellaceae</taxon>
        <taxon>Legionella</taxon>
    </lineage>
</organism>
<comment type="caution">
    <text evidence="1">The sequence shown here is derived from an EMBL/GenBank/DDBJ whole genome shotgun (WGS) entry which is preliminary data.</text>
</comment>
<keyword evidence="2" id="KW-1185">Reference proteome</keyword>
<evidence type="ECO:0000313" key="2">
    <source>
        <dbReference type="Proteomes" id="UP000054703"/>
    </source>
</evidence>
<dbReference type="PATRIC" id="fig|45074.5.peg.2074"/>